<proteinExistence type="predicted"/>
<dbReference type="Proteomes" id="UP000693946">
    <property type="component" value="Linkage Group LG9"/>
</dbReference>
<feature type="transmembrane region" description="Helical" evidence="3">
    <location>
        <begin position="526"/>
        <end position="548"/>
    </location>
</feature>
<sequence>MKRVDGSDQLLEKRVWTIMTYPCKLNGLVKIVGRVVLMETLGCHVNVQLSPGGCLAHLMPGELDNRQRKTMELKPLLKKLGSITRAILTFLFALLVLGVMVWAYVAGFQIATSMYGIISFGFYGLLLSLHVLVQSFFAFLERRRMNARKKTCTFTKTIGFTISAYQEDPTYLRECLNSIRALKYPPELLHIIMVIDGNSDDDLYMMEMFREVFMDQDPGCYVWKNNYHSWSPMQAQPDEKNATAIGPEGDADHVIEEDPQRKEVEHLIRSKRCVCIMQKWGGKREVMYTAFKALGSSVDYIQVCDSDTKLDSMATVELCKVLESNQKYGAVGGDVMILNMEESYISFMSSLRYWMAFNIERSCQSFFNCVSCISGPLGLYRNDILQQFLESWYNQKFLGTHCTFGDDRHLTNRMLSMGYATKYTARSKCYTETPAQFLRWLNQQTRWTKSYFREWLYNAMWWHKHHLWMTYESIVSGIFPFFVTATIINLFWTGTLWDILWVLCCIQLIGLVKAAYACILRGSIVMVFMSLYSALYMTSLLPAKYFAIITMNKSSWGTSGRRKMVGNYIPLLPLSVWAAILLGGLGYTIYRESQQDWLTPARIMETRFIVFGLVGYISYWLVMVFLYWAWFRKLCRKRSHQYTLSV</sequence>
<dbReference type="GO" id="GO:0085029">
    <property type="term" value="P:extracellular matrix assembly"/>
    <property type="evidence" value="ECO:0007669"/>
    <property type="project" value="TreeGrafter"/>
</dbReference>
<protein>
    <recommendedName>
        <fullName evidence="6">Hyaluronan synthase 1</fullName>
    </recommendedName>
</protein>
<evidence type="ECO:0000313" key="4">
    <source>
        <dbReference type="EMBL" id="KAG7476194.1"/>
    </source>
</evidence>
<accession>A0AAV6PUA3</accession>
<dbReference type="AlphaFoldDB" id="A0AAV6PUA3"/>
<comment type="caution">
    <text evidence="4">The sequence shown here is derived from an EMBL/GenBank/DDBJ whole genome shotgun (WGS) entry which is preliminary data.</text>
</comment>
<keyword evidence="3" id="KW-0812">Transmembrane</keyword>
<feature type="transmembrane region" description="Helical" evidence="3">
    <location>
        <begin position="474"/>
        <end position="493"/>
    </location>
</feature>
<keyword evidence="3" id="KW-1133">Transmembrane helix</keyword>
<dbReference type="GO" id="GO:0030213">
    <property type="term" value="P:hyaluronan biosynthetic process"/>
    <property type="evidence" value="ECO:0007669"/>
    <property type="project" value="TreeGrafter"/>
</dbReference>
<evidence type="ECO:0000313" key="5">
    <source>
        <dbReference type="Proteomes" id="UP000693946"/>
    </source>
</evidence>
<name>A0AAV6PUA3_SOLSE</name>
<comment type="subcellular location">
    <subcellularLocation>
        <location evidence="1">Membrane</location>
    </subcellularLocation>
</comment>
<dbReference type="PANTHER" id="PTHR22913:SF4">
    <property type="entry name" value="HYALURONAN SYNTHASE 1"/>
    <property type="match status" value="1"/>
</dbReference>
<keyword evidence="2 3" id="KW-0472">Membrane</keyword>
<feature type="transmembrane region" description="Helical" evidence="3">
    <location>
        <begin position="117"/>
        <end position="140"/>
    </location>
</feature>
<gene>
    <name evidence="4" type="ORF">JOB18_048561</name>
</gene>
<dbReference type="GO" id="GO:0005886">
    <property type="term" value="C:plasma membrane"/>
    <property type="evidence" value="ECO:0007669"/>
    <property type="project" value="TreeGrafter"/>
</dbReference>
<dbReference type="EMBL" id="JAGKHQ010000021">
    <property type="protein sequence ID" value="KAG7476194.1"/>
    <property type="molecule type" value="Genomic_DNA"/>
</dbReference>
<feature type="transmembrane region" description="Helical" evidence="3">
    <location>
        <begin position="86"/>
        <end position="105"/>
    </location>
</feature>
<dbReference type="GO" id="GO:0050501">
    <property type="term" value="F:hyaluronan synthase activity"/>
    <property type="evidence" value="ECO:0007669"/>
    <property type="project" value="TreeGrafter"/>
</dbReference>
<dbReference type="Pfam" id="PF13641">
    <property type="entry name" value="Glyco_tranf_2_3"/>
    <property type="match status" value="1"/>
</dbReference>
<feature type="transmembrane region" description="Helical" evidence="3">
    <location>
        <begin position="568"/>
        <end position="587"/>
    </location>
</feature>
<feature type="transmembrane region" description="Helical" evidence="3">
    <location>
        <begin position="499"/>
        <end position="519"/>
    </location>
</feature>
<dbReference type="PANTHER" id="PTHR22913">
    <property type="entry name" value="HYALURONAN SYNTHASE"/>
    <property type="match status" value="1"/>
</dbReference>
<evidence type="ECO:0000256" key="1">
    <source>
        <dbReference type="ARBA" id="ARBA00004370"/>
    </source>
</evidence>
<evidence type="ECO:0008006" key="6">
    <source>
        <dbReference type="Google" id="ProtNLM"/>
    </source>
</evidence>
<evidence type="ECO:0000256" key="2">
    <source>
        <dbReference type="ARBA" id="ARBA00023136"/>
    </source>
</evidence>
<feature type="transmembrane region" description="Helical" evidence="3">
    <location>
        <begin position="608"/>
        <end position="630"/>
    </location>
</feature>
<keyword evidence="5" id="KW-1185">Reference proteome</keyword>
<evidence type="ECO:0000256" key="3">
    <source>
        <dbReference type="SAM" id="Phobius"/>
    </source>
</evidence>
<organism evidence="4 5">
    <name type="scientific">Solea senegalensis</name>
    <name type="common">Senegalese sole</name>
    <dbReference type="NCBI Taxonomy" id="28829"/>
    <lineage>
        <taxon>Eukaryota</taxon>
        <taxon>Metazoa</taxon>
        <taxon>Chordata</taxon>
        <taxon>Craniata</taxon>
        <taxon>Vertebrata</taxon>
        <taxon>Euteleostomi</taxon>
        <taxon>Actinopterygii</taxon>
        <taxon>Neopterygii</taxon>
        <taxon>Teleostei</taxon>
        <taxon>Neoteleostei</taxon>
        <taxon>Acanthomorphata</taxon>
        <taxon>Carangaria</taxon>
        <taxon>Pleuronectiformes</taxon>
        <taxon>Pleuronectoidei</taxon>
        <taxon>Soleidae</taxon>
        <taxon>Solea</taxon>
    </lineage>
</organism>
<reference evidence="4 5" key="1">
    <citation type="journal article" date="2021" name="Sci. Rep.">
        <title>Chromosome anchoring in Senegalese sole (Solea senegalensis) reveals sex-associated markers and genome rearrangements in flatfish.</title>
        <authorList>
            <person name="Guerrero-Cozar I."/>
            <person name="Gomez-Garrido J."/>
            <person name="Berbel C."/>
            <person name="Martinez-Blanch J.F."/>
            <person name="Alioto T."/>
            <person name="Claros M.G."/>
            <person name="Gagnaire P.A."/>
            <person name="Manchado M."/>
        </authorList>
    </citation>
    <scope>NUCLEOTIDE SEQUENCE [LARGE SCALE GENOMIC DNA]</scope>
    <source>
        <strain evidence="4">Sse05_10M</strain>
    </source>
</reference>